<sequence length="60" mass="6186">MESVHDIILSLEGAGAPALKGVGEQAWRRGRWTGGGAMPGQSSKEAVRACGYAGGRQGCR</sequence>
<evidence type="ECO:0000313" key="1">
    <source>
        <dbReference type="EMBL" id="AWA45107.1"/>
    </source>
</evidence>
<dbReference type="EMBL" id="MH182572">
    <property type="protein sequence ID" value="AWA45107.1"/>
    <property type="molecule type" value="Genomic_DNA"/>
</dbReference>
<name>A0A678T6E4_SACSP</name>
<dbReference type="AlphaFoldDB" id="A0A678T6E4"/>
<accession>A0A678T6E4</accession>
<reference evidence="1" key="1">
    <citation type="submission" date="2018-04" db="EMBL/GenBank/DDBJ databases">
        <title>Comparative Analysis of Homologous Sequences of Saccharum officinarum and Saccharum spontaneum Reveals Independent Polyploidization Events.</title>
        <authorList>
            <person name="Sharma A."/>
            <person name="Song J."/>
            <person name="Lin Q."/>
            <person name="Singh R."/>
            <person name="Ramos N."/>
            <person name="Wang K."/>
            <person name="Zhang J."/>
            <person name="Ming R."/>
            <person name="Yu Q."/>
        </authorList>
    </citation>
    <scope>NUCLEOTIDE SEQUENCE</scope>
</reference>
<gene>
    <name evidence="1" type="ORF">SS47J13_000003</name>
</gene>
<proteinExistence type="predicted"/>
<protein>
    <submittedName>
        <fullName evidence="1">Uncharacterized protein</fullName>
    </submittedName>
</protein>
<organism evidence="1">
    <name type="scientific">Saccharum spontaneum</name>
    <name type="common">Wild sugarcane</name>
    <dbReference type="NCBI Taxonomy" id="62335"/>
    <lineage>
        <taxon>Eukaryota</taxon>
        <taxon>Viridiplantae</taxon>
        <taxon>Streptophyta</taxon>
        <taxon>Embryophyta</taxon>
        <taxon>Tracheophyta</taxon>
        <taxon>Spermatophyta</taxon>
        <taxon>Magnoliopsida</taxon>
        <taxon>Liliopsida</taxon>
        <taxon>Poales</taxon>
        <taxon>Poaceae</taxon>
        <taxon>PACMAD clade</taxon>
        <taxon>Panicoideae</taxon>
        <taxon>Andropogonodae</taxon>
        <taxon>Andropogoneae</taxon>
        <taxon>Saccharinae</taxon>
        <taxon>Saccharum</taxon>
        <taxon>Saccharum officinarum species complex</taxon>
    </lineage>
</organism>